<dbReference type="InterPro" id="IPR050570">
    <property type="entry name" value="Cell_wall_metabolism_enzyme"/>
</dbReference>
<dbReference type="InterPro" id="IPR016047">
    <property type="entry name" value="M23ase_b-sheet_dom"/>
</dbReference>
<accession>A0AA49JA73</accession>
<dbReference type="PANTHER" id="PTHR21666">
    <property type="entry name" value="PEPTIDASE-RELATED"/>
    <property type="match status" value="1"/>
</dbReference>
<dbReference type="Pfam" id="PF01551">
    <property type="entry name" value="Peptidase_M23"/>
    <property type="match status" value="1"/>
</dbReference>
<organism evidence="2">
    <name type="scientific">Marivirga arenosa</name>
    <dbReference type="NCBI Taxonomy" id="3059076"/>
    <lineage>
        <taxon>Bacteria</taxon>
        <taxon>Pseudomonadati</taxon>
        <taxon>Bacteroidota</taxon>
        <taxon>Cytophagia</taxon>
        <taxon>Cytophagales</taxon>
        <taxon>Marivirgaceae</taxon>
        <taxon>Marivirga</taxon>
    </lineage>
</organism>
<dbReference type="GO" id="GO:0004222">
    <property type="term" value="F:metalloendopeptidase activity"/>
    <property type="evidence" value="ECO:0007669"/>
    <property type="project" value="TreeGrafter"/>
</dbReference>
<dbReference type="InterPro" id="IPR011055">
    <property type="entry name" value="Dup_hybrid_motif"/>
</dbReference>
<dbReference type="Proteomes" id="UP001232019">
    <property type="component" value="Chromosome"/>
</dbReference>
<reference evidence="2" key="1">
    <citation type="submission" date="2023-08" db="EMBL/GenBank/DDBJ databases">
        <title>Comparative genomics and taxonomic characterization of three novel marine species of genus Marivirga.</title>
        <authorList>
            <person name="Muhammad N."/>
            <person name="Kim S.-G."/>
        </authorList>
    </citation>
    <scope>NUCLEOTIDE SEQUENCE</scope>
    <source>
        <strain evidence="2">BKB1-2</strain>
    </source>
</reference>
<feature type="domain" description="M23ase beta-sheet core" evidence="1">
    <location>
        <begin position="85"/>
        <end position="183"/>
    </location>
</feature>
<name>A0AA49JA73_9BACT</name>
<gene>
    <name evidence="2" type="ORF">QYS47_25615</name>
</gene>
<sequence>MNINQEDVFPIMGKWLNKSNSELLDFSDRNKDLLRFDLKSTKDFDQYVFDYLKMKEKQYGHGGYLENRTIYQRSAHFQKGESRCMHLGVDVWCEAHHPLYAPTEAIIHSFANNNNFGDYGPTIILEHNINHIQFYTLYGHLSLKSIGNIKEGQLIKKGEKFCEVGPYPENGDWPPHLHFQLITDMKDKLGDFPGVCAPSELNEFKRICLDPNFMILKE</sequence>
<dbReference type="PANTHER" id="PTHR21666:SF270">
    <property type="entry name" value="MUREIN HYDROLASE ACTIVATOR ENVC"/>
    <property type="match status" value="1"/>
</dbReference>
<dbReference type="EMBL" id="CP129968">
    <property type="protein sequence ID" value="WKK80483.2"/>
    <property type="molecule type" value="Genomic_DNA"/>
</dbReference>
<dbReference type="Gene3D" id="2.70.70.10">
    <property type="entry name" value="Glucose Permease (Domain IIA)"/>
    <property type="match status" value="1"/>
</dbReference>
<dbReference type="KEGG" id="marp:QYS47_25615"/>
<proteinExistence type="predicted"/>
<dbReference type="SUPFAM" id="SSF51261">
    <property type="entry name" value="Duplicated hybrid motif"/>
    <property type="match status" value="1"/>
</dbReference>
<dbReference type="RefSeq" id="WP_322346085.1">
    <property type="nucleotide sequence ID" value="NZ_CP129968.2"/>
</dbReference>
<evidence type="ECO:0000313" key="2">
    <source>
        <dbReference type="EMBL" id="WKK80483.2"/>
    </source>
</evidence>
<evidence type="ECO:0000259" key="1">
    <source>
        <dbReference type="Pfam" id="PF01551"/>
    </source>
</evidence>
<dbReference type="CDD" id="cd12797">
    <property type="entry name" value="M23_peptidase"/>
    <property type="match status" value="1"/>
</dbReference>
<dbReference type="AlphaFoldDB" id="A0AA49JA73"/>
<protein>
    <submittedName>
        <fullName evidence="2">Peptidoglycan DD-metalloendopeptidase family protein</fullName>
    </submittedName>
</protein>